<organism evidence="1 2">
    <name type="scientific">Dothistroma septosporum (strain NZE10 / CBS 128990)</name>
    <name type="common">Red band needle blight fungus</name>
    <name type="synonym">Mycosphaerella pini</name>
    <dbReference type="NCBI Taxonomy" id="675120"/>
    <lineage>
        <taxon>Eukaryota</taxon>
        <taxon>Fungi</taxon>
        <taxon>Dikarya</taxon>
        <taxon>Ascomycota</taxon>
        <taxon>Pezizomycotina</taxon>
        <taxon>Dothideomycetes</taxon>
        <taxon>Dothideomycetidae</taxon>
        <taxon>Mycosphaerellales</taxon>
        <taxon>Mycosphaerellaceae</taxon>
        <taxon>Dothistroma</taxon>
    </lineage>
</organism>
<dbReference type="AlphaFoldDB" id="N1PRN1"/>
<proteinExistence type="predicted"/>
<dbReference type="HOGENOM" id="CLU_3106315_0_0_1"/>
<gene>
    <name evidence="1" type="ORF">DOTSEDRAFT_70946</name>
</gene>
<dbReference type="Proteomes" id="UP000016933">
    <property type="component" value="Unassembled WGS sequence"/>
</dbReference>
<accession>N1PRN1</accession>
<reference evidence="2" key="1">
    <citation type="journal article" date="2012" name="PLoS Genet.">
        <title>The genomes of the fungal plant pathogens Cladosporium fulvum and Dothistroma septosporum reveal adaptation to different hosts and lifestyles but also signatures of common ancestry.</title>
        <authorList>
            <person name="de Wit P.J.G.M."/>
            <person name="van der Burgt A."/>
            <person name="Oekmen B."/>
            <person name="Stergiopoulos I."/>
            <person name="Abd-Elsalam K.A."/>
            <person name="Aerts A.L."/>
            <person name="Bahkali A.H."/>
            <person name="Beenen H.G."/>
            <person name="Chettri P."/>
            <person name="Cox M.P."/>
            <person name="Datema E."/>
            <person name="de Vries R.P."/>
            <person name="Dhillon B."/>
            <person name="Ganley A.R."/>
            <person name="Griffiths S.A."/>
            <person name="Guo Y."/>
            <person name="Hamelin R.C."/>
            <person name="Henrissat B."/>
            <person name="Kabir M.S."/>
            <person name="Jashni M.K."/>
            <person name="Kema G."/>
            <person name="Klaubauf S."/>
            <person name="Lapidus A."/>
            <person name="Levasseur A."/>
            <person name="Lindquist E."/>
            <person name="Mehrabi R."/>
            <person name="Ohm R.A."/>
            <person name="Owen T.J."/>
            <person name="Salamov A."/>
            <person name="Schwelm A."/>
            <person name="Schijlen E."/>
            <person name="Sun H."/>
            <person name="van den Burg H.A."/>
            <person name="van Ham R.C.H.J."/>
            <person name="Zhang S."/>
            <person name="Goodwin S.B."/>
            <person name="Grigoriev I.V."/>
            <person name="Collemare J."/>
            <person name="Bradshaw R.E."/>
        </authorList>
    </citation>
    <scope>NUCLEOTIDE SEQUENCE [LARGE SCALE GENOMIC DNA]</scope>
    <source>
        <strain evidence="2">NZE10 / CBS 128990</strain>
    </source>
</reference>
<reference evidence="1 2" key="2">
    <citation type="journal article" date="2012" name="PLoS Pathog.">
        <title>Diverse lifestyles and strategies of plant pathogenesis encoded in the genomes of eighteen Dothideomycetes fungi.</title>
        <authorList>
            <person name="Ohm R.A."/>
            <person name="Feau N."/>
            <person name="Henrissat B."/>
            <person name="Schoch C.L."/>
            <person name="Horwitz B.A."/>
            <person name="Barry K.W."/>
            <person name="Condon B.J."/>
            <person name="Copeland A.C."/>
            <person name="Dhillon B."/>
            <person name="Glaser F."/>
            <person name="Hesse C.N."/>
            <person name="Kosti I."/>
            <person name="LaButti K."/>
            <person name="Lindquist E.A."/>
            <person name="Lucas S."/>
            <person name="Salamov A.A."/>
            <person name="Bradshaw R.E."/>
            <person name="Ciuffetti L."/>
            <person name="Hamelin R.C."/>
            <person name="Kema G.H.J."/>
            <person name="Lawrence C."/>
            <person name="Scott J.A."/>
            <person name="Spatafora J.W."/>
            <person name="Turgeon B.G."/>
            <person name="de Wit P.J.G.M."/>
            <person name="Zhong S."/>
            <person name="Goodwin S.B."/>
            <person name="Grigoriev I.V."/>
        </authorList>
    </citation>
    <scope>NUCLEOTIDE SEQUENCE [LARGE SCALE GENOMIC DNA]</scope>
    <source>
        <strain evidence="2">NZE10 / CBS 128990</strain>
    </source>
</reference>
<evidence type="ECO:0000313" key="2">
    <source>
        <dbReference type="Proteomes" id="UP000016933"/>
    </source>
</evidence>
<protein>
    <submittedName>
        <fullName evidence="1">Uncharacterized protein</fullName>
    </submittedName>
</protein>
<dbReference type="EMBL" id="KB446538">
    <property type="protein sequence ID" value="EME45079.1"/>
    <property type="molecule type" value="Genomic_DNA"/>
</dbReference>
<sequence length="51" mass="6022">MTNDVGNEQNGEVLAKVMEWSADHRSIYGFRQQLSRIYPYPNRQQVCQEFS</sequence>
<keyword evidence="2" id="KW-1185">Reference proteome</keyword>
<evidence type="ECO:0000313" key="1">
    <source>
        <dbReference type="EMBL" id="EME45079.1"/>
    </source>
</evidence>
<name>N1PRN1_DOTSN</name>